<feature type="region of interest" description="Disordered" evidence="6">
    <location>
        <begin position="596"/>
        <end position="624"/>
    </location>
</feature>
<dbReference type="PROSITE" id="PS00092">
    <property type="entry name" value="N6_MTASE"/>
    <property type="match status" value="1"/>
</dbReference>
<dbReference type="InterPro" id="IPR002052">
    <property type="entry name" value="DNA_methylase_N6_adenine_CS"/>
</dbReference>
<keyword evidence="11" id="KW-1185">Reference proteome</keyword>
<dbReference type="EC" id="2.1.1.72" evidence="1"/>
<keyword evidence="4" id="KW-0949">S-adenosyl-L-methionine</keyword>
<evidence type="ECO:0000313" key="11">
    <source>
        <dbReference type="Proteomes" id="UP000621307"/>
    </source>
</evidence>
<evidence type="ECO:0000256" key="1">
    <source>
        <dbReference type="ARBA" id="ARBA00011900"/>
    </source>
</evidence>
<accession>A0ABR8BGM5</accession>
<dbReference type="InterPro" id="IPR029063">
    <property type="entry name" value="SAM-dependent_MTases_sf"/>
</dbReference>
<evidence type="ECO:0000256" key="4">
    <source>
        <dbReference type="ARBA" id="ARBA00022691"/>
    </source>
</evidence>
<dbReference type="PRINTS" id="PR00507">
    <property type="entry name" value="N12N6MTFRASE"/>
</dbReference>
<evidence type="ECO:0000259" key="8">
    <source>
        <dbReference type="Pfam" id="PF20464"/>
    </source>
</evidence>
<feature type="domain" description="MmeI-like N-terminal" evidence="8">
    <location>
        <begin position="128"/>
        <end position="244"/>
    </location>
</feature>
<gene>
    <name evidence="10" type="ORF">H6G14_15470</name>
</gene>
<evidence type="ECO:0000256" key="3">
    <source>
        <dbReference type="ARBA" id="ARBA00022679"/>
    </source>
</evidence>
<dbReference type="GO" id="GO:0008168">
    <property type="term" value="F:methyltransferase activity"/>
    <property type="evidence" value="ECO:0007669"/>
    <property type="project" value="UniProtKB-KW"/>
</dbReference>
<feature type="domain" description="Type II methyltransferase M.TaqI-like" evidence="7">
    <location>
        <begin position="641"/>
        <end position="898"/>
    </location>
</feature>
<evidence type="ECO:0000256" key="6">
    <source>
        <dbReference type="SAM" id="MobiDB-lite"/>
    </source>
</evidence>
<dbReference type="InterPro" id="IPR050953">
    <property type="entry name" value="N4_N6_ade-DNA_methylase"/>
</dbReference>
<organism evidence="10 11">
    <name type="scientific">Nostoc parmelioides FACHB-3921</name>
    <dbReference type="NCBI Taxonomy" id="2692909"/>
    <lineage>
        <taxon>Bacteria</taxon>
        <taxon>Bacillati</taxon>
        <taxon>Cyanobacteriota</taxon>
        <taxon>Cyanophyceae</taxon>
        <taxon>Nostocales</taxon>
        <taxon>Nostocaceae</taxon>
        <taxon>Nostoc</taxon>
    </lineage>
</organism>
<feature type="region of interest" description="Disordered" evidence="6">
    <location>
        <begin position="1302"/>
        <end position="1344"/>
    </location>
</feature>
<dbReference type="Gene3D" id="3.40.50.150">
    <property type="entry name" value="Vaccinia Virus protein VP39"/>
    <property type="match status" value="1"/>
</dbReference>
<comment type="caution">
    <text evidence="10">The sequence shown here is derived from an EMBL/GenBank/DDBJ whole genome shotgun (WGS) entry which is preliminary data.</text>
</comment>
<comment type="catalytic activity">
    <reaction evidence="5">
        <text>a 2'-deoxyadenosine in DNA + S-adenosyl-L-methionine = an N(6)-methyl-2'-deoxyadenosine in DNA + S-adenosyl-L-homocysteine + H(+)</text>
        <dbReference type="Rhea" id="RHEA:15197"/>
        <dbReference type="Rhea" id="RHEA-COMP:12418"/>
        <dbReference type="Rhea" id="RHEA-COMP:12419"/>
        <dbReference type="ChEBI" id="CHEBI:15378"/>
        <dbReference type="ChEBI" id="CHEBI:57856"/>
        <dbReference type="ChEBI" id="CHEBI:59789"/>
        <dbReference type="ChEBI" id="CHEBI:90615"/>
        <dbReference type="ChEBI" id="CHEBI:90616"/>
        <dbReference type="EC" id="2.1.1.72"/>
    </reaction>
</comment>
<dbReference type="RefSeq" id="WP_190568265.1">
    <property type="nucleotide sequence ID" value="NZ_JACJQL010000021.1"/>
</dbReference>
<dbReference type="PANTHER" id="PTHR33841">
    <property type="entry name" value="DNA METHYLTRANSFERASE YEEA-RELATED"/>
    <property type="match status" value="1"/>
</dbReference>
<dbReference type="EMBL" id="JACJQL010000021">
    <property type="protein sequence ID" value="MBD2252689.1"/>
    <property type="molecule type" value="Genomic_DNA"/>
</dbReference>
<protein>
    <recommendedName>
        <fullName evidence="1">site-specific DNA-methyltransferase (adenine-specific)</fullName>
        <ecNumber evidence="1">2.1.1.72</ecNumber>
    </recommendedName>
</protein>
<proteinExistence type="predicted"/>
<dbReference type="Proteomes" id="UP000621307">
    <property type="component" value="Unassembled WGS sequence"/>
</dbReference>
<dbReference type="Pfam" id="PF07669">
    <property type="entry name" value="Eco57I"/>
    <property type="match status" value="1"/>
</dbReference>
<evidence type="ECO:0000256" key="2">
    <source>
        <dbReference type="ARBA" id="ARBA00022603"/>
    </source>
</evidence>
<dbReference type="Pfam" id="PF20464">
    <property type="entry name" value="MmeI_N"/>
    <property type="match status" value="1"/>
</dbReference>
<dbReference type="PANTHER" id="PTHR33841:SF1">
    <property type="entry name" value="DNA METHYLTRANSFERASE A"/>
    <property type="match status" value="1"/>
</dbReference>
<feature type="compositionally biased region" description="Basic residues" evidence="6">
    <location>
        <begin position="1307"/>
        <end position="1326"/>
    </location>
</feature>
<evidence type="ECO:0000313" key="10">
    <source>
        <dbReference type="EMBL" id="MBD2252689.1"/>
    </source>
</evidence>
<dbReference type="InterPro" id="IPR046820">
    <property type="entry name" value="MmeI_TRD"/>
</dbReference>
<feature type="compositionally biased region" description="Polar residues" evidence="6">
    <location>
        <begin position="608"/>
        <end position="624"/>
    </location>
</feature>
<reference evidence="10 11" key="1">
    <citation type="journal article" date="2020" name="ISME J.">
        <title>Comparative genomics reveals insights into cyanobacterial evolution and habitat adaptation.</title>
        <authorList>
            <person name="Chen M.Y."/>
            <person name="Teng W.K."/>
            <person name="Zhao L."/>
            <person name="Hu C.X."/>
            <person name="Zhou Y.K."/>
            <person name="Han B.P."/>
            <person name="Song L.R."/>
            <person name="Shu W.S."/>
        </authorList>
    </citation>
    <scope>NUCLEOTIDE SEQUENCE [LARGE SCALE GENOMIC DNA]</scope>
    <source>
        <strain evidence="10 11">FACHB-3921</strain>
    </source>
</reference>
<sequence length="1344" mass="151528">MAIDPEITRHKEWLGFLQPVGLVVSPPALVKAQAVVNRNVVDLQQSLLAAVDEDGLIADFLAFTVNVLGWAESDLVKPSPEYEIALPDYSEILAPTYIVPDPDSDKPQILVQLISSGTELDVVAPELTKSSSGWHASPQAKFERLLRETQIPIGLLCNGGLLRLVYAPRGESSGHLTFPVQAMCEVSGRLILGAMEMLLSAFRVFSATTGRRLQNLLEDSRKYQAEVSTTLANQVLDALWELLRGFQMADAAVDGKLLSEIAATNPQHIYGGLITTLMRLVFLLYAEDEGLMPPDDVYQRNYSVSGLYERLREDAGNYPDTMDQRYGAWVWLLSLFRLVYDGGGQTPEYLPARHGQLFDPDEYAFLEGRPRGSKFVAGQAIEPPRIPDGVIYRLLEKLLILEGERLSYRSLDVEQIGSVYEGIMGFAVERAESPSIGVYSKPKGSKVSTTVVVDVAAILATKSSDRQKLLKELANCEVSGNALKELKAAQSLEDIVIALGRKVSRQTPNLLPVGSLYLQPGEERRRSGSHYTPRSLTKPIVETTLRPVLEALGEKPTAEQILSLKVCDLAMGSGAFLVETCRQLAEKVVEAWEREENDTRKEMGISDRSASQRHPNQNATISNSGKEEPLLIARRLVAQRCLYGVDKNPFAVNLAKLSLWLVTLARDLPFTFLDHALKCGDSLVGLRKEQIGSFGKDATDDLPLFVYLKEQLDRARSYRAEIQALDTRSDADDDQKRDYLYKVEQELYQARLTGDVRIAAFFEGSNKKQREKRETEIAELVRRWRYHQADTESLEEIANRLRSGNKGIIPFNWDIEFPEVFDRENPGFDAIVGNPPFLGGTMISGATSKEYLDWITIQFPETGNRTDLVAYFFRRAFDLLRESGSLGLIATNTIAQGDTRYGGLRWICKNNGIIFEAQKRFKWFGQAAVIVSIINIFKGKISPPFYLDKKPVQQITAFLVHSGGHDNPSKFLEMSGKSTKGIELYGNGFLFADDDPDASPISLMNTLLSNNPKNQERIFPYLGGSEVNESPTHSHKRYVINFGSMEEHEAREWVELIEILEQKVKPSRLTKASDVAKAPWWLFWRPRNDFQASIHQLNNVLACSRHQPHWTLTMLPSRAIWSDALVVFAFSSMSAFAILQSRIHEIWARFFGSSMKDDLRYTPSDCFETFPFPENWETNPTLEAIGKEYYEYRAALMVRNNQGLTDTYNRFHDPEERDPDILKLRSLHAAMDKAVLEAYRWSDIPTDCTFLLDYDDEDEEEETSNGRQRKKPWRYRWTEEVHDEVLVRLLNLNQKRAQTEILGGKAAQKKPKAKATKKKTTKTKSKKVGETTPIIPGFDVETSL</sequence>
<feature type="compositionally biased region" description="Basic and acidic residues" evidence="6">
    <location>
        <begin position="596"/>
        <end position="605"/>
    </location>
</feature>
<keyword evidence="3" id="KW-0808">Transferase</keyword>
<dbReference type="InterPro" id="IPR046817">
    <property type="entry name" value="MmeI_N"/>
</dbReference>
<evidence type="ECO:0000256" key="5">
    <source>
        <dbReference type="ARBA" id="ARBA00047942"/>
    </source>
</evidence>
<feature type="domain" description="MmeI-like target recognition" evidence="9">
    <location>
        <begin position="1005"/>
        <end position="1174"/>
    </location>
</feature>
<keyword evidence="2 10" id="KW-0489">Methyltransferase</keyword>
<name>A0ABR8BGM5_9NOSO</name>
<dbReference type="GO" id="GO:0032259">
    <property type="term" value="P:methylation"/>
    <property type="evidence" value="ECO:0007669"/>
    <property type="project" value="UniProtKB-KW"/>
</dbReference>
<dbReference type="Pfam" id="PF20466">
    <property type="entry name" value="MmeI_TRD"/>
    <property type="match status" value="1"/>
</dbReference>
<evidence type="ECO:0000259" key="9">
    <source>
        <dbReference type="Pfam" id="PF20466"/>
    </source>
</evidence>
<evidence type="ECO:0000259" key="7">
    <source>
        <dbReference type="Pfam" id="PF07669"/>
    </source>
</evidence>
<dbReference type="InterPro" id="IPR011639">
    <property type="entry name" value="MethylTrfase_TaqI-like_dom"/>
</dbReference>
<dbReference type="SUPFAM" id="SSF53335">
    <property type="entry name" value="S-adenosyl-L-methionine-dependent methyltransferases"/>
    <property type="match status" value="1"/>
</dbReference>